<evidence type="ECO:0000313" key="2">
    <source>
        <dbReference type="EMBL" id="XCG62344.1"/>
    </source>
</evidence>
<accession>A0AAU8DK69</accession>
<reference evidence="2" key="1">
    <citation type="submission" date="2024-05" db="EMBL/GenBank/DDBJ databases">
        <authorList>
            <person name="Cai S.Y."/>
            <person name="Jin L.M."/>
            <person name="Li H.R."/>
        </authorList>
    </citation>
    <scope>NUCLEOTIDE SEQUENCE</scope>
    <source>
        <strain evidence="2">A5-74</strain>
    </source>
</reference>
<evidence type="ECO:0000259" key="1">
    <source>
        <dbReference type="PROSITE" id="PS51674"/>
    </source>
</evidence>
<sequence length="109" mass="11994">MPRSGDPRRDRRMSAILGIRADALPAWRALHDAIADADRPTPCRSEPDTWSDPATTELADYAATLCGRCPAVEQCRIFADLNREPAGVWAGALRAPRRGRPPTTRREAS</sequence>
<gene>
    <name evidence="2" type="ORF">ABLG96_13885</name>
</gene>
<dbReference type="RefSeq" id="WP_353647959.1">
    <property type="nucleotide sequence ID" value="NZ_CP159218.1"/>
</dbReference>
<dbReference type="PROSITE" id="PS51674">
    <property type="entry name" value="4FE4S_WBL"/>
    <property type="match status" value="1"/>
</dbReference>
<dbReference type="AlphaFoldDB" id="A0AAU8DK69"/>
<dbReference type="InterPro" id="IPR034768">
    <property type="entry name" value="4FE4S_WBL"/>
</dbReference>
<feature type="domain" description="4Fe-4S Wbl-type" evidence="1">
    <location>
        <begin position="42"/>
        <end position="99"/>
    </location>
</feature>
<proteinExistence type="predicted"/>
<dbReference type="EMBL" id="CP159218">
    <property type="protein sequence ID" value="XCG62344.1"/>
    <property type="molecule type" value="Genomic_DNA"/>
</dbReference>
<name>A0AAU8DK69_9ACTN</name>
<dbReference type="Pfam" id="PF02467">
    <property type="entry name" value="Whib"/>
    <property type="match status" value="1"/>
</dbReference>
<organism evidence="2">
    <name type="scientific">Nakamurella sp. A5-74</name>
    <dbReference type="NCBI Taxonomy" id="3158264"/>
    <lineage>
        <taxon>Bacteria</taxon>
        <taxon>Bacillati</taxon>
        <taxon>Actinomycetota</taxon>
        <taxon>Actinomycetes</taxon>
        <taxon>Nakamurellales</taxon>
        <taxon>Nakamurellaceae</taxon>
        <taxon>Nakamurella</taxon>
    </lineage>
</organism>
<protein>
    <submittedName>
        <fullName evidence="2">WhiB family transcriptional regulator</fullName>
    </submittedName>
</protein>